<evidence type="ECO:0000313" key="4">
    <source>
        <dbReference type="Proteomes" id="UP000268844"/>
    </source>
</evidence>
<keyword evidence="2" id="KW-0732">Signal</keyword>
<feature type="transmembrane region" description="Helical" evidence="1">
    <location>
        <begin position="155"/>
        <end position="175"/>
    </location>
</feature>
<keyword evidence="1" id="KW-0472">Membrane</keyword>
<dbReference type="Pfam" id="PF04955">
    <property type="entry name" value="HupE_UreJ"/>
    <property type="match status" value="1"/>
</dbReference>
<organism evidence="3 4">
    <name type="scientific">Devosia equisanguinis</name>
    <dbReference type="NCBI Taxonomy" id="2490941"/>
    <lineage>
        <taxon>Bacteria</taxon>
        <taxon>Pseudomonadati</taxon>
        <taxon>Pseudomonadota</taxon>
        <taxon>Alphaproteobacteria</taxon>
        <taxon>Hyphomicrobiales</taxon>
        <taxon>Devosiaceae</taxon>
        <taxon>Devosia</taxon>
    </lineage>
</organism>
<sequence>MRKISLGLGLPMAFLLLTTQAHAHHALGGKLPIGFGEGLLSGLAHPVIEVDHLAFVLAVGVLTAVAQGGFWLPVWFVGGTVFGCLLNAGSLQLQPAEWMVPLSALLIGGYLAWGRDDADGRWHKWLFLVAGALHGLAYSQAIIGSENNSLQGYLLGFAIIQTMVAWTAMLAAYWFWRGDRLYANARVFGGVLAGVGLTALYQAGVASLLPIV</sequence>
<evidence type="ECO:0000256" key="1">
    <source>
        <dbReference type="SAM" id="Phobius"/>
    </source>
</evidence>
<gene>
    <name evidence="3" type="ORF">DEVEQU_00934</name>
</gene>
<feature type="transmembrane region" description="Helical" evidence="1">
    <location>
        <begin position="125"/>
        <end position="143"/>
    </location>
</feature>
<name>A0A3S4CAI7_9HYPH</name>
<dbReference type="InterPro" id="IPR007038">
    <property type="entry name" value="HupE_UreJ"/>
</dbReference>
<keyword evidence="4" id="KW-1185">Reference proteome</keyword>
<evidence type="ECO:0000256" key="2">
    <source>
        <dbReference type="SAM" id="SignalP"/>
    </source>
</evidence>
<reference evidence="3 4" key="1">
    <citation type="submission" date="2018-12" db="EMBL/GenBank/DDBJ databases">
        <authorList>
            <person name="Criscuolo A."/>
        </authorList>
    </citation>
    <scope>NUCLEOTIDE SEQUENCE [LARGE SCALE GENOMIC DNA]</scope>
    <source>
        <strain evidence="3">ACIP1116281</strain>
    </source>
</reference>
<feature type="transmembrane region" description="Helical" evidence="1">
    <location>
        <begin position="96"/>
        <end position="113"/>
    </location>
</feature>
<keyword evidence="1" id="KW-1133">Transmembrane helix</keyword>
<dbReference type="RefSeq" id="WP_164550245.1">
    <property type="nucleotide sequence ID" value="NZ_JBHTMH010000001.1"/>
</dbReference>
<accession>A0A3S4CAI7</accession>
<feature type="transmembrane region" description="Helical" evidence="1">
    <location>
        <begin position="187"/>
        <end position="209"/>
    </location>
</feature>
<dbReference type="AlphaFoldDB" id="A0A3S4CAI7"/>
<proteinExistence type="predicted"/>
<feature type="transmembrane region" description="Helical" evidence="1">
    <location>
        <begin position="47"/>
        <end position="65"/>
    </location>
</feature>
<feature type="chain" id="PRO_5018785341" evidence="2">
    <location>
        <begin position="24"/>
        <end position="212"/>
    </location>
</feature>
<protein>
    <submittedName>
        <fullName evidence="3">HupE / UreJ protein</fullName>
    </submittedName>
</protein>
<evidence type="ECO:0000313" key="3">
    <source>
        <dbReference type="EMBL" id="VDS03805.1"/>
    </source>
</evidence>
<dbReference type="EMBL" id="UZWD01000015">
    <property type="protein sequence ID" value="VDS03805.1"/>
    <property type="molecule type" value="Genomic_DNA"/>
</dbReference>
<keyword evidence="1" id="KW-0812">Transmembrane</keyword>
<feature type="signal peptide" evidence="2">
    <location>
        <begin position="1"/>
        <end position="23"/>
    </location>
</feature>
<dbReference type="Proteomes" id="UP000268844">
    <property type="component" value="Unassembled WGS sequence"/>
</dbReference>